<dbReference type="SUPFAM" id="SSF55200">
    <property type="entry name" value="Translation initiation factor IF3, C-terminal domain"/>
    <property type="match status" value="1"/>
</dbReference>
<dbReference type="AlphaFoldDB" id="A0A4R5VUQ8"/>
<dbReference type="EMBL" id="JAVGVR010000001">
    <property type="protein sequence ID" value="MDQ6597705.1"/>
    <property type="molecule type" value="Genomic_DNA"/>
</dbReference>
<evidence type="ECO:0000256" key="4">
    <source>
        <dbReference type="NCBIfam" id="TIGR00168"/>
    </source>
</evidence>
<dbReference type="Pfam" id="PF05198">
    <property type="entry name" value="IF3_N"/>
    <property type="match status" value="1"/>
</dbReference>
<dbReference type="PANTHER" id="PTHR10938:SF0">
    <property type="entry name" value="TRANSLATION INITIATION FACTOR IF-3, MITOCHONDRIAL"/>
    <property type="match status" value="1"/>
</dbReference>
<evidence type="ECO:0000256" key="1">
    <source>
        <dbReference type="ARBA" id="ARBA00005439"/>
    </source>
</evidence>
<gene>
    <name evidence="7" type="primary">infC</name>
    <name evidence="8" type="ORF">E2K98_05375</name>
    <name evidence="7" type="ORF">RCG21_15260</name>
</gene>
<reference evidence="7" key="2">
    <citation type="submission" date="2023-08" db="EMBL/GenBank/DDBJ databases">
        <title>Nitrogen cycling bacteria in agricultural field soils.</title>
        <authorList>
            <person name="Jang J."/>
        </authorList>
    </citation>
    <scope>NUCLEOTIDE SEQUENCE</scope>
    <source>
        <strain evidence="7">PS3-36</strain>
    </source>
</reference>
<dbReference type="Gene3D" id="3.10.20.80">
    <property type="entry name" value="Translation initiation factor 3 (IF-3), N-terminal domain"/>
    <property type="match status" value="1"/>
</dbReference>
<dbReference type="InterPro" id="IPR036788">
    <property type="entry name" value="T_IF-3_C_sf"/>
</dbReference>
<evidence type="ECO:0000256" key="3">
    <source>
        <dbReference type="ARBA" id="ARBA00022917"/>
    </source>
</evidence>
<dbReference type="PANTHER" id="PTHR10938">
    <property type="entry name" value="TRANSLATION INITIATION FACTOR IF-3"/>
    <property type="match status" value="1"/>
</dbReference>
<dbReference type="GO" id="GO:0003743">
    <property type="term" value="F:translation initiation factor activity"/>
    <property type="evidence" value="ECO:0007669"/>
    <property type="project" value="UniProtKB-UniRule"/>
</dbReference>
<dbReference type="Gene3D" id="3.30.110.10">
    <property type="entry name" value="Translation initiation factor 3 (IF-3), C-terminal domain"/>
    <property type="match status" value="1"/>
</dbReference>
<evidence type="ECO:0000313" key="8">
    <source>
        <dbReference type="EMBL" id="TDK62898.1"/>
    </source>
</evidence>
<evidence type="ECO:0000313" key="10">
    <source>
        <dbReference type="Proteomes" id="UP001178888"/>
    </source>
</evidence>
<evidence type="ECO:0000259" key="6">
    <source>
        <dbReference type="Pfam" id="PF05198"/>
    </source>
</evidence>
<keyword evidence="3" id="KW-0648">Protein biosynthesis</keyword>
<evidence type="ECO:0000259" key="5">
    <source>
        <dbReference type="Pfam" id="PF00707"/>
    </source>
</evidence>
<sequence>MNEAIQSKVVRLVSDSGQQVLPTAQALNMAIEMGLDLVQINESDPPVCKILDSGKYKFELQKKEKQNKQNQKIIVTKEIRLSITIDENDFQTKVKSAITFLTKGYHVKVSVRFRGREITHSKIGEELLAHFCQEVSHLVNSKTEAILQGRVLSILLKP</sequence>
<feature type="domain" description="Translation initiation factor 3 C-terminal" evidence="5">
    <location>
        <begin position="75"/>
        <end position="158"/>
    </location>
</feature>
<protein>
    <recommendedName>
        <fullName evidence="4">Translation initiation factor IF-3</fullName>
    </recommendedName>
</protein>
<name>A0A4R5VUQ8_9BACI</name>
<accession>A0A4R5VUQ8</accession>
<keyword evidence="10" id="KW-1185">Reference proteome</keyword>
<dbReference type="InterPro" id="IPR001288">
    <property type="entry name" value="Translation_initiation_fac_3"/>
</dbReference>
<dbReference type="NCBIfam" id="TIGR00168">
    <property type="entry name" value="infC"/>
    <property type="match status" value="1"/>
</dbReference>
<reference evidence="8 9" key="1">
    <citation type="submission" date="2019-03" db="EMBL/GenBank/DDBJ databases">
        <title>Bacillus niacini sp. nov. a Nicotinate-Metabolizing Mesophile Isolated from Soil.</title>
        <authorList>
            <person name="Zhang G."/>
        </authorList>
    </citation>
    <scope>NUCLEOTIDE SEQUENCE [LARGE SCALE GENOMIC DNA]</scope>
    <source>
        <strain evidence="8 9">WN066</strain>
    </source>
</reference>
<dbReference type="InterPro" id="IPR019814">
    <property type="entry name" value="Translation_initiation_fac_3_N"/>
</dbReference>
<evidence type="ECO:0000313" key="7">
    <source>
        <dbReference type="EMBL" id="MDQ6597705.1"/>
    </source>
</evidence>
<dbReference type="Proteomes" id="UP001178888">
    <property type="component" value="Unassembled WGS sequence"/>
</dbReference>
<dbReference type="InterPro" id="IPR036787">
    <property type="entry name" value="T_IF-3_N_sf"/>
</dbReference>
<dbReference type="RefSeq" id="WP_133333248.1">
    <property type="nucleotide sequence ID" value="NZ_JAVGVR010000001.1"/>
</dbReference>
<dbReference type="InterPro" id="IPR019815">
    <property type="entry name" value="Translation_initiation_fac_3_C"/>
</dbReference>
<keyword evidence="2 8" id="KW-0396">Initiation factor</keyword>
<dbReference type="SUPFAM" id="SSF54364">
    <property type="entry name" value="Translation initiation factor IF3, N-terminal domain"/>
    <property type="match status" value="1"/>
</dbReference>
<proteinExistence type="inferred from homology"/>
<dbReference type="GO" id="GO:0005829">
    <property type="term" value="C:cytosol"/>
    <property type="evidence" value="ECO:0007669"/>
    <property type="project" value="TreeGrafter"/>
</dbReference>
<organism evidence="8 9">
    <name type="scientific">Bacillus salipaludis</name>
    <dbReference type="NCBI Taxonomy" id="2547811"/>
    <lineage>
        <taxon>Bacteria</taxon>
        <taxon>Bacillati</taxon>
        <taxon>Bacillota</taxon>
        <taxon>Bacilli</taxon>
        <taxon>Bacillales</taxon>
        <taxon>Bacillaceae</taxon>
        <taxon>Bacillus</taxon>
    </lineage>
</organism>
<comment type="caution">
    <text evidence="8">The sequence shown here is derived from an EMBL/GenBank/DDBJ whole genome shotgun (WGS) entry which is preliminary data.</text>
</comment>
<feature type="domain" description="Translation initiation factor 3 N-terminal" evidence="6">
    <location>
        <begin position="1"/>
        <end position="66"/>
    </location>
</feature>
<dbReference type="GO" id="GO:0032790">
    <property type="term" value="P:ribosome disassembly"/>
    <property type="evidence" value="ECO:0007669"/>
    <property type="project" value="TreeGrafter"/>
</dbReference>
<dbReference type="GO" id="GO:0016020">
    <property type="term" value="C:membrane"/>
    <property type="evidence" value="ECO:0007669"/>
    <property type="project" value="TreeGrafter"/>
</dbReference>
<dbReference type="Pfam" id="PF00707">
    <property type="entry name" value="IF3_C"/>
    <property type="match status" value="1"/>
</dbReference>
<dbReference type="GO" id="GO:0043022">
    <property type="term" value="F:ribosome binding"/>
    <property type="evidence" value="ECO:0007669"/>
    <property type="project" value="TreeGrafter"/>
</dbReference>
<comment type="similarity">
    <text evidence="1">Belongs to the IF-3 family.</text>
</comment>
<dbReference type="EMBL" id="SMYO01000003">
    <property type="protein sequence ID" value="TDK62898.1"/>
    <property type="molecule type" value="Genomic_DNA"/>
</dbReference>
<dbReference type="Proteomes" id="UP000295132">
    <property type="component" value="Unassembled WGS sequence"/>
</dbReference>
<evidence type="ECO:0000256" key="2">
    <source>
        <dbReference type="ARBA" id="ARBA00022540"/>
    </source>
</evidence>
<evidence type="ECO:0000313" key="9">
    <source>
        <dbReference type="Proteomes" id="UP000295132"/>
    </source>
</evidence>